<name>M1UUA4_9CORY</name>
<sequence>MTIFLDADDKHWILARDRRELDNVLLERIDSDDDDHLLRLAVACLGCEDEDVMWVEG</sequence>
<evidence type="ECO:0000313" key="2">
    <source>
        <dbReference type="Proteomes" id="UP000011760"/>
    </source>
</evidence>
<evidence type="ECO:0000313" key="1">
    <source>
        <dbReference type="EMBL" id="AGG66857.1"/>
    </source>
</evidence>
<dbReference type="RefSeq" id="WP_015651288.1">
    <property type="nucleotide sequence ID" value="NC_020506.1"/>
</dbReference>
<dbReference type="AlphaFoldDB" id="M1UUA4"/>
<protein>
    <submittedName>
        <fullName evidence="1">Uncharacterized protein</fullName>
    </submittedName>
</protein>
<dbReference type="EMBL" id="CP004354">
    <property type="protein sequence ID" value="AGG66857.1"/>
    <property type="molecule type" value="Genomic_DNA"/>
</dbReference>
<accession>M1UUA4</accession>
<keyword evidence="2" id="KW-1185">Reference proteome</keyword>
<dbReference type="KEGG" id="ccn:H924_07075"/>
<dbReference type="HOGENOM" id="CLU_211413_0_0_11"/>
<dbReference type="PATRIC" id="fig|1121353.3.peg.1443"/>
<dbReference type="Proteomes" id="UP000011760">
    <property type="component" value="Chromosome"/>
</dbReference>
<gene>
    <name evidence="1" type="ORF">H924_07075</name>
</gene>
<proteinExistence type="predicted"/>
<reference evidence="1 2" key="1">
    <citation type="submission" date="2013-02" db="EMBL/GenBank/DDBJ databases">
        <title>The complete genome sequence of Corynebacterium callunae DSM 20147.</title>
        <authorList>
            <person name="Ruckert C."/>
            <person name="Albersmeier A."/>
            <person name="Kalinowski J."/>
        </authorList>
    </citation>
    <scope>NUCLEOTIDE SEQUENCE [LARGE SCALE GENOMIC DNA]</scope>
    <source>
        <strain evidence="1 2">DSM 20147</strain>
    </source>
</reference>
<organism evidence="1 2">
    <name type="scientific">Corynebacterium callunae DSM 20147</name>
    <dbReference type="NCBI Taxonomy" id="1121353"/>
    <lineage>
        <taxon>Bacteria</taxon>
        <taxon>Bacillati</taxon>
        <taxon>Actinomycetota</taxon>
        <taxon>Actinomycetes</taxon>
        <taxon>Mycobacteriales</taxon>
        <taxon>Corynebacteriaceae</taxon>
        <taxon>Corynebacterium</taxon>
    </lineage>
</organism>